<sequence>MSSGYNKLSLLALFSAYQHYCYAAPLIWLAIEGYDVVVRRRFMASPMWAPGLSFGGAFPGATSFPQVITTAASSISHYGKKSGHVVSDEARAIVQWRPKPVDILEPLT</sequence>
<name>A0AAW1XBM1_RUBAR</name>
<protein>
    <submittedName>
        <fullName evidence="1">Uncharacterized protein</fullName>
    </submittedName>
</protein>
<comment type="caution">
    <text evidence="1">The sequence shown here is derived from an EMBL/GenBank/DDBJ whole genome shotgun (WGS) entry which is preliminary data.</text>
</comment>
<keyword evidence="2" id="KW-1185">Reference proteome</keyword>
<gene>
    <name evidence="1" type="ORF">M0R45_021089</name>
</gene>
<proteinExistence type="predicted"/>
<evidence type="ECO:0000313" key="1">
    <source>
        <dbReference type="EMBL" id="KAK9933919.1"/>
    </source>
</evidence>
<organism evidence="1 2">
    <name type="scientific">Rubus argutus</name>
    <name type="common">Southern blackberry</name>
    <dbReference type="NCBI Taxonomy" id="59490"/>
    <lineage>
        <taxon>Eukaryota</taxon>
        <taxon>Viridiplantae</taxon>
        <taxon>Streptophyta</taxon>
        <taxon>Embryophyta</taxon>
        <taxon>Tracheophyta</taxon>
        <taxon>Spermatophyta</taxon>
        <taxon>Magnoliopsida</taxon>
        <taxon>eudicotyledons</taxon>
        <taxon>Gunneridae</taxon>
        <taxon>Pentapetalae</taxon>
        <taxon>rosids</taxon>
        <taxon>fabids</taxon>
        <taxon>Rosales</taxon>
        <taxon>Rosaceae</taxon>
        <taxon>Rosoideae</taxon>
        <taxon>Rosoideae incertae sedis</taxon>
        <taxon>Rubus</taxon>
    </lineage>
</organism>
<reference evidence="1 2" key="1">
    <citation type="journal article" date="2023" name="G3 (Bethesda)">
        <title>A chromosome-length genome assembly and annotation of blackberry (Rubus argutus, cv. 'Hillquist').</title>
        <authorList>
            <person name="Bruna T."/>
            <person name="Aryal R."/>
            <person name="Dudchenko O."/>
            <person name="Sargent D.J."/>
            <person name="Mead D."/>
            <person name="Buti M."/>
            <person name="Cavallini A."/>
            <person name="Hytonen T."/>
            <person name="Andres J."/>
            <person name="Pham M."/>
            <person name="Weisz D."/>
            <person name="Mascagni F."/>
            <person name="Usai G."/>
            <person name="Natali L."/>
            <person name="Bassil N."/>
            <person name="Fernandez G.E."/>
            <person name="Lomsadze A."/>
            <person name="Armour M."/>
            <person name="Olukolu B."/>
            <person name="Poorten T."/>
            <person name="Britton C."/>
            <person name="Davik J."/>
            <person name="Ashrafi H."/>
            <person name="Aiden E.L."/>
            <person name="Borodovsky M."/>
            <person name="Worthington M."/>
        </authorList>
    </citation>
    <scope>NUCLEOTIDE SEQUENCE [LARGE SCALE GENOMIC DNA]</scope>
    <source>
        <strain evidence="1">PI 553951</strain>
    </source>
</reference>
<dbReference type="Proteomes" id="UP001457282">
    <property type="component" value="Unassembled WGS sequence"/>
</dbReference>
<dbReference type="EMBL" id="JBEDUW010000004">
    <property type="protein sequence ID" value="KAK9933919.1"/>
    <property type="molecule type" value="Genomic_DNA"/>
</dbReference>
<dbReference type="AlphaFoldDB" id="A0AAW1XBM1"/>
<accession>A0AAW1XBM1</accession>
<evidence type="ECO:0000313" key="2">
    <source>
        <dbReference type="Proteomes" id="UP001457282"/>
    </source>
</evidence>